<feature type="compositionally biased region" description="Polar residues" evidence="1">
    <location>
        <begin position="208"/>
        <end position="221"/>
    </location>
</feature>
<sequence>MGSPPGHPLSDTLATHIRNLIGKDGGSIPSSMHHGCTDCTHLKRFPADLVEEGFDTVRESDSVVSLGDTNEVVADSTLNTPNPTLNNAVPSSFLNGPPPNVDVLEPGGPRGYVRLAVMDGKSIGHRICAIDECTAPLVNFKNGRFCKDHIVHYSSICGIIPCGQPVHTPGALTCDNPSHKSWYQAYSQRFKTPHLSGVQRVMRKQKDTNGNSSIGQRSHTFQVDLPPLEGNGPDERVVHTFRAQTERKPTQVLSIIDHIWEQYPSFRPGFLAYDDACDLLRHIVTQDSQSPWLTSTKFIVDTWHYIGHRATDVLCRLWCNPAPTDGSQPDLVRILEDGNGVKHTTRAFNLETAEQLNAWLNGYEAQLRQMTDVMFDFHCHVLMMLYTEITTKRIEKKGKELDDDFWEEAIGS</sequence>
<feature type="domain" description="CxC6 like cysteine cluster associated with KDZ" evidence="2">
    <location>
        <begin position="117"/>
        <end position="184"/>
    </location>
</feature>
<feature type="region of interest" description="Disordered" evidence="1">
    <location>
        <begin position="206"/>
        <end position="226"/>
    </location>
</feature>
<evidence type="ECO:0000256" key="1">
    <source>
        <dbReference type="SAM" id="MobiDB-lite"/>
    </source>
</evidence>
<evidence type="ECO:0000313" key="3">
    <source>
        <dbReference type="EMBL" id="KAF9061766.1"/>
    </source>
</evidence>
<reference evidence="3" key="1">
    <citation type="submission" date="2020-11" db="EMBL/GenBank/DDBJ databases">
        <authorList>
            <consortium name="DOE Joint Genome Institute"/>
            <person name="Ahrendt S."/>
            <person name="Riley R."/>
            <person name="Andreopoulos W."/>
            <person name="Labutti K."/>
            <person name="Pangilinan J."/>
            <person name="Ruiz-Duenas F.J."/>
            <person name="Barrasa J.M."/>
            <person name="Sanchez-Garcia M."/>
            <person name="Camarero S."/>
            <person name="Miyauchi S."/>
            <person name="Serrano A."/>
            <person name="Linde D."/>
            <person name="Babiker R."/>
            <person name="Drula E."/>
            <person name="Ayuso-Fernandez I."/>
            <person name="Pacheco R."/>
            <person name="Padilla G."/>
            <person name="Ferreira P."/>
            <person name="Barriuso J."/>
            <person name="Kellner H."/>
            <person name="Castanera R."/>
            <person name="Alfaro M."/>
            <person name="Ramirez L."/>
            <person name="Pisabarro A.G."/>
            <person name="Kuo A."/>
            <person name="Tritt A."/>
            <person name="Lipzen A."/>
            <person name="He G."/>
            <person name="Yan M."/>
            <person name="Ng V."/>
            <person name="Cullen D."/>
            <person name="Martin F."/>
            <person name="Rosso M.-N."/>
            <person name="Henrissat B."/>
            <person name="Hibbett D."/>
            <person name="Martinez A.T."/>
            <person name="Grigoriev I.V."/>
        </authorList>
    </citation>
    <scope>NUCLEOTIDE SEQUENCE</scope>
    <source>
        <strain evidence="3">AH 40177</strain>
    </source>
</reference>
<organism evidence="3 4">
    <name type="scientific">Rhodocollybia butyracea</name>
    <dbReference type="NCBI Taxonomy" id="206335"/>
    <lineage>
        <taxon>Eukaryota</taxon>
        <taxon>Fungi</taxon>
        <taxon>Dikarya</taxon>
        <taxon>Basidiomycota</taxon>
        <taxon>Agaricomycotina</taxon>
        <taxon>Agaricomycetes</taxon>
        <taxon>Agaricomycetidae</taxon>
        <taxon>Agaricales</taxon>
        <taxon>Marasmiineae</taxon>
        <taxon>Omphalotaceae</taxon>
        <taxon>Rhodocollybia</taxon>
    </lineage>
</organism>
<proteinExistence type="predicted"/>
<protein>
    <recommendedName>
        <fullName evidence="2">CxC6 like cysteine cluster associated with KDZ domain-containing protein</fullName>
    </recommendedName>
</protein>
<dbReference type="Proteomes" id="UP000772434">
    <property type="component" value="Unassembled WGS sequence"/>
</dbReference>
<accession>A0A9P5PEC0</accession>
<evidence type="ECO:0000259" key="2">
    <source>
        <dbReference type="Pfam" id="PF18721"/>
    </source>
</evidence>
<dbReference type="InterPro" id="IPR040898">
    <property type="entry name" value="CxC6"/>
</dbReference>
<dbReference type="AlphaFoldDB" id="A0A9P5PEC0"/>
<dbReference type="EMBL" id="JADNRY010000191">
    <property type="protein sequence ID" value="KAF9061766.1"/>
    <property type="molecule type" value="Genomic_DNA"/>
</dbReference>
<dbReference type="OrthoDB" id="2527272at2759"/>
<keyword evidence="4" id="KW-1185">Reference proteome</keyword>
<comment type="caution">
    <text evidence="3">The sequence shown here is derived from an EMBL/GenBank/DDBJ whole genome shotgun (WGS) entry which is preliminary data.</text>
</comment>
<evidence type="ECO:0000313" key="4">
    <source>
        <dbReference type="Proteomes" id="UP000772434"/>
    </source>
</evidence>
<name>A0A9P5PEC0_9AGAR</name>
<dbReference type="Pfam" id="PF18721">
    <property type="entry name" value="CxC6"/>
    <property type="match status" value="1"/>
</dbReference>
<gene>
    <name evidence="3" type="ORF">BDP27DRAFT_1428617</name>
</gene>